<reference evidence="3" key="1">
    <citation type="submission" date="2018-08" db="EMBL/GenBank/DDBJ databases">
        <authorList>
            <person name="Liu Z.-W."/>
            <person name="Du Z.-J."/>
        </authorList>
    </citation>
    <scope>NUCLEOTIDE SEQUENCE [LARGE SCALE GENOMIC DNA]</scope>
    <source>
        <strain evidence="3">H4X</strain>
    </source>
</reference>
<protein>
    <submittedName>
        <fullName evidence="2">Type II toxin-antitoxin system VapC family toxin</fullName>
    </submittedName>
</protein>
<evidence type="ECO:0000313" key="2">
    <source>
        <dbReference type="EMBL" id="RDV14294.1"/>
    </source>
</evidence>
<gene>
    <name evidence="2" type="ORF">DXT99_15315</name>
</gene>
<evidence type="ECO:0000259" key="1">
    <source>
        <dbReference type="Pfam" id="PF01850"/>
    </source>
</evidence>
<dbReference type="Proteomes" id="UP000256708">
    <property type="component" value="Unassembled WGS sequence"/>
</dbReference>
<proteinExistence type="predicted"/>
<organism evidence="2 3">
    <name type="scientific">Pontibacter diazotrophicus</name>
    <dbReference type="NCBI Taxonomy" id="1400979"/>
    <lineage>
        <taxon>Bacteria</taxon>
        <taxon>Pseudomonadati</taxon>
        <taxon>Bacteroidota</taxon>
        <taxon>Cytophagia</taxon>
        <taxon>Cytophagales</taxon>
        <taxon>Hymenobacteraceae</taxon>
        <taxon>Pontibacter</taxon>
    </lineage>
</organism>
<dbReference type="Gene3D" id="3.40.50.1010">
    <property type="entry name" value="5'-nuclease"/>
    <property type="match status" value="1"/>
</dbReference>
<dbReference type="AlphaFoldDB" id="A0A3D8LAD4"/>
<dbReference type="InterPro" id="IPR052919">
    <property type="entry name" value="TA_system_RNase"/>
</dbReference>
<dbReference type="InterPro" id="IPR029060">
    <property type="entry name" value="PIN-like_dom_sf"/>
</dbReference>
<dbReference type="InterPro" id="IPR041705">
    <property type="entry name" value="PIN_Sll0205"/>
</dbReference>
<dbReference type="InterPro" id="IPR002716">
    <property type="entry name" value="PIN_dom"/>
</dbReference>
<dbReference type="PANTHER" id="PTHR36173:SF2">
    <property type="entry name" value="RIBONUCLEASE VAPC16"/>
    <property type="match status" value="1"/>
</dbReference>
<dbReference type="OrthoDB" id="9798990at2"/>
<dbReference type="CDD" id="cd09872">
    <property type="entry name" value="PIN_Sll0205-like"/>
    <property type="match status" value="1"/>
</dbReference>
<dbReference type="PANTHER" id="PTHR36173">
    <property type="entry name" value="RIBONUCLEASE VAPC16-RELATED"/>
    <property type="match status" value="1"/>
</dbReference>
<dbReference type="SUPFAM" id="SSF88723">
    <property type="entry name" value="PIN domain-like"/>
    <property type="match status" value="1"/>
</dbReference>
<comment type="caution">
    <text evidence="2">The sequence shown here is derived from an EMBL/GenBank/DDBJ whole genome shotgun (WGS) entry which is preliminary data.</text>
</comment>
<feature type="domain" description="PIN" evidence="1">
    <location>
        <begin position="4"/>
        <end position="121"/>
    </location>
</feature>
<dbReference type="Pfam" id="PF01850">
    <property type="entry name" value="PIN"/>
    <property type="match status" value="1"/>
</dbReference>
<dbReference type="RefSeq" id="WP_115566451.1">
    <property type="nucleotide sequence ID" value="NZ_QRGR01000016.1"/>
</dbReference>
<keyword evidence="3" id="KW-1185">Reference proteome</keyword>
<dbReference type="EMBL" id="QRGR01000016">
    <property type="protein sequence ID" value="RDV14294.1"/>
    <property type="molecule type" value="Genomic_DNA"/>
</dbReference>
<sequence length="129" mass="14520">MNLLLDTHAVIWFITEDEHLPASVKELIEDTAHTCFVSIASLWEMGIKHSLGKLDLKAELKEIFELIEQSGLTLLPITTAHILANTALDFHHRDPFDRLIIAQAKTEGLTLVSKDDVFVNYSIALIWGK</sequence>
<name>A0A3D8LAD4_9BACT</name>
<evidence type="ECO:0000313" key="3">
    <source>
        <dbReference type="Proteomes" id="UP000256708"/>
    </source>
</evidence>
<accession>A0A3D8LAD4</accession>